<organism evidence="1 2">
    <name type="scientific">Clohesyomyces aquaticus</name>
    <dbReference type="NCBI Taxonomy" id="1231657"/>
    <lineage>
        <taxon>Eukaryota</taxon>
        <taxon>Fungi</taxon>
        <taxon>Dikarya</taxon>
        <taxon>Ascomycota</taxon>
        <taxon>Pezizomycotina</taxon>
        <taxon>Dothideomycetes</taxon>
        <taxon>Pleosporomycetidae</taxon>
        <taxon>Pleosporales</taxon>
        <taxon>Lindgomycetaceae</taxon>
        <taxon>Clohesyomyces</taxon>
    </lineage>
</organism>
<evidence type="ECO:0000313" key="2">
    <source>
        <dbReference type="Proteomes" id="UP000193144"/>
    </source>
</evidence>
<name>A0A1Y1Z594_9PLEO</name>
<sequence length="66" mass="7475">MVAKLQEMTPGDVFSELSEVDVLKRSDDEDLWVTRPKWGFGKVTGEDIVTIVGGRVKTLYTFLNKQ</sequence>
<comment type="caution">
    <text evidence="1">The sequence shown here is derived from an EMBL/GenBank/DDBJ whole genome shotgun (WGS) entry which is preliminary data.</text>
</comment>
<dbReference type="Proteomes" id="UP000193144">
    <property type="component" value="Unassembled WGS sequence"/>
</dbReference>
<keyword evidence="2" id="KW-1185">Reference proteome</keyword>
<reference evidence="1 2" key="1">
    <citation type="submission" date="2016-07" db="EMBL/GenBank/DDBJ databases">
        <title>Pervasive Adenine N6-methylation of Active Genes in Fungi.</title>
        <authorList>
            <consortium name="DOE Joint Genome Institute"/>
            <person name="Mondo S.J."/>
            <person name="Dannebaum R.O."/>
            <person name="Kuo R.C."/>
            <person name="Labutti K."/>
            <person name="Haridas S."/>
            <person name="Kuo A."/>
            <person name="Salamov A."/>
            <person name="Ahrendt S.R."/>
            <person name="Lipzen A."/>
            <person name="Sullivan W."/>
            <person name="Andreopoulos W.B."/>
            <person name="Clum A."/>
            <person name="Lindquist E."/>
            <person name="Daum C."/>
            <person name="Ramamoorthy G.K."/>
            <person name="Gryganskyi A."/>
            <person name="Culley D."/>
            <person name="Magnuson J.K."/>
            <person name="James T.Y."/>
            <person name="O'Malley M.A."/>
            <person name="Stajich J.E."/>
            <person name="Spatafora J.W."/>
            <person name="Visel A."/>
            <person name="Grigoriev I.V."/>
        </authorList>
    </citation>
    <scope>NUCLEOTIDE SEQUENCE [LARGE SCALE GENOMIC DNA]</scope>
    <source>
        <strain evidence="1 2">CBS 115471</strain>
    </source>
</reference>
<accession>A0A1Y1Z594</accession>
<protein>
    <submittedName>
        <fullName evidence="1">Uncharacterized protein</fullName>
    </submittedName>
</protein>
<evidence type="ECO:0000313" key="1">
    <source>
        <dbReference type="EMBL" id="ORY05294.1"/>
    </source>
</evidence>
<proteinExistence type="predicted"/>
<dbReference type="EMBL" id="MCFA01000127">
    <property type="protein sequence ID" value="ORY05294.1"/>
    <property type="molecule type" value="Genomic_DNA"/>
</dbReference>
<dbReference type="AlphaFoldDB" id="A0A1Y1Z594"/>
<dbReference type="OrthoDB" id="5317712at2759"/>
<gene>
    <name evidence="1" type="ORF">BCR34DRAFT_572125</name>
</gene>